<organism evidence="7 8">
    <name type="scientific">Candidatus Kuenenbacteria bacterium HGW-Kuenenbacteria-1</name>
    <dbReference type="NCBI Taxonomy" id="2013812"/>
    <lineage>
        <taxon>Bacteria</taxon>
        <taxon>Candidatus Kueneniibacteriota</taxon>
    </lineage>
</organism>
<dbReference type="Proteomes" id="UP000233414">
    <property type="component" value="Unassembled WGS sequence"/>
</dbReference>
<evidence type="ECO:0000256" key="2">
    <source>
        <dbReference type="ARBA" id="ARBA00022525"/>
    </source>
</evidence>
<evidence type="ECO:0000256" key="4">
    <source>
        <dbReference type="ARBA" id="ARBA00022837"/>
    </source>
</evidence>
<reference evidence="7 8" key="1">
    <citation type="journal article" date="2017" name="ISME J.">
        <title>Potential for microbial H2 and metal transformations associated with novel bacteria and archaea in deep terrestrial subsurface sediments.</title>
        <authorList>
            <person name="Hernsdorf A.W."/>
            <person name="Amano Y."/>
            <person name="Miyakawa K."/>
            <person name="Ise K."/>
            <person name="Suzuki Y."/>
            <person name="Anantharaman K."/>
            <person name="Probst A."/>
            <person name="Burstein D."/>
            <person name="Thomas B.C."/>
            <person name="Banfield J.F."/>
        </authorList>
    </citation>
    <scope>NUCLEOTIDE SEQUENCE [LARGE SCALE GENOMIC DNA]</scope>
    <source>
        <strain evidence="7">HGW-Kuenenbacteria-1</strain>
    </source>
</reference>
<keyword evidence="2" id="KW-0964">Secreted</keyword>
<feature type="region of interest" description="Disordered" evidence="5">
    <location>
        <begin position="112"/>
        <end position="151"/>
    </location>
</feature>
<accession>A0A2N1UN39</accession>
<evidence type="ECO:0000256" key="5">
    <source>
        <dbReference type="SAM" id="MobiDB-lite"/>
    </source>
</evidence>
<dbReference type="EMBL" id="PGYQ01000015">
    <property type="protein sequence ID" value="PKL72141.1"/>
    <property type="molecule type" value="Genomic_DNA"/>
</dbReference>
<feature type="compositionally biased region" description="Basic and acidic residues" evidence="5">
    <location>
        <begin position="113"/>
        <end position="130"/>
    </location>
</feature>
<keyword evidence="6" id="KW-0472">Membrane</keyword>
<evidence type="ECO:0000313" key="8">
    <source>
        <dbReference type="Proteomes" id="UP000233414"/>
    </source>
</evidence>
<dbReference type="InterPro" id="IPR053180">
    <property type="entry name" value="Ca-binding_acidic-repeat"/>
</dbReference>
<keyword evidence="3" id="KW-0732">Signal</keyword>
<dbReference type="InterPro" id="IPR028974">
    <property type="entry name" value="TSP_type-3_rpt"/>
</dbReference>
<comment type="subcellular location">
    <subcellularLocation>
        <location evidence="1">Secreted</location>
    </subcellularLocation>
</comment>
<keyword evidence="6" id="KW-0812">Transmembrane</keyword>
<dbReference type="GO" id="GO:0005509">
    <property type="term" value="F:calcium ion binding"/>
    <property type="evidence" value="ECO:0007669"/>
    <property type="project" value="InterPro"/>
</dbReference>
<dbReference type="PANTHER" id="PTHR37467">
    <property type="entry name" value="EXPORTED CALCIUM-BINDING GLYCOPROTEIN-RELATED"/>
    <property type="match status" value="1"/>
</dbReference>
<evidence type="ECO:0000256" key="1">
    <source>
        <dbReference type="ARBA" id="ARBA00004613"/>
    </source>
</evidence>
<dbReference type="InterPro" id="IPR059100">
    <property type="entry name" value="TSP3_bac"/>
</dbReference>
<name>A0A2N1UN39_9BACT</name>
<keyword evidence="6" id="KW-1133">Transmembrane helix</keyword>
<dbReference type="Gene3D" id="4.10.1080.10">
    <property type="entry name" value="TSP type-3 repeat"/>
    <property type="match status" value="1"/>
</dbReference>
<keyword evidence="4" id="KW-0106">Calcium</keyword>
<sequence length="151" mass="17192">MNKYKIILIFLIIIILGSIYYFWSKRQYNLTHPTVLLPVNMILNPSEADSDGDGLADWEEKKIHTDFNKPDTDEDGLWDGIEVKLYKTDPLKFDTDGDGLSDSLEITAWQSDPFKKDSNNNKINDFEEIKNGNNPVTGEKIPPAPSTSKKK</sequence>
<protein>
    <submittedName>
        <fullName evidence="7">Uncharacterized protein</fullName>
    </submittedName>
</protein>
<gene>
    <name evidence="7" type="ORF">CVV26_02855</name>
</gene>
<dbReference type="AlphaFoldDB" id="A0A2N1UN39"/>
<dbReference type="Pfam" id="PF18884">
    <property type="entry name" value="TSP3_bac"/>
    <property type="match status" value="3"/>
</dbReference>
<proteinExistence type="predicted"/>
<evidence type="ECO:0000313" key="7">
    <source>
        <dbReference type="EMBL" id="PKL72141.1"/>
    </source>
</evidence>
<feature type="transmembrane region" description="Helical" evidence="6">
    <location>
        <begin position="6"/>
        <end position="23"/>
    </location>
</feature>
<comment type="caution">
    <text evidence="7">The sequence shown here is derived from an EMBL/GenBank/DDBJ whole genome shotgun (WGS) entry which is preliminary data.</text>
</comment>
<evidence type="ECO:0000256" key="3">
    <source>
        <dbReference type="ARBA" id="ARBA00022729"/>
    </source>
</evidence>
<dbReference type="SUPFAM" id="SSF103647">
    <property type="entry name" value="TSP type-3 repeat"/>
    <property type="match status" value="1"/>
</dbReference>
<evidence type="ECO:0000256" key="6">
    <source>
        <dbReference type="SAM" id="Phobius"/>
    </source>
</evidence>
<dbReference type="PANTHER" id="PTHR37467:SF1">
    <property type="entry name" value="EXPORTED CALCIUM-BINDING GLYCOPROTEIN"/>
    <property type="match status" value="1"/>
</dbReference>